<sequence>MVTTDYRWTDRAYDLLEAQELTVKPHNEDTAPCFVVSGRCPRCDHHLVDRQVTVALTGMAGASRGSNGDPQEAVVLDVTCGCGTAHQDAPTGVTGCGVSFRIELTAE</sequence>
<evidence type="ECO:0000313" key="1">
    <source>
        <dbReference type="EMBL" id="AXI76229.1"/>
    </source>
</evidence>
<evidence type="ECO:0000313" key="2">
    <source>
        <dbReference type="Proteomes" id="UP000249340"/>
    </source>
</evidence>
<gene>
    <name evidence="1" type="ORF">C7M71_000805</name>
</gene>
<keyword evidence="2" id="KW-1185">Reference proteome</keyword>
<dbReference type="AlphaFoldDB" id="A0A345SR74"/>
<dbReference type="Proteomes" id="UP000249340">
    <property type="component" value="Chromosome"/>
</dbReference>
<organism evidence="1 2">
    <name type="scientific">Peterkaempfera bronchialis</name>
    <dbReference type="NCBI Taxonomy" id="2126346"/>
    <lineage>
        <taxon>Bacteria</taxon>
        <taxon>Bacillati</taxon>
        <taxon>Actinomycetota</taxon>
        <taxon>Actinomycetes</taxon>
        <taxon>Kitasatosporales</taxon>
        <taxon>Streptomycetaceae</taxon>
        <taxon>Peterkaempfera</taxon>
    </lineage>
</organism>
<dbReference type="KEGG" id="stri:C7M71_000805"/>
<reference evidence="2" key="1">
    <citation type="submission" date="2018-07" db="EMBL/GenBank/DDBJ databases">
        <title>Streptacidiphilus bronchialis DSM 106435 chromosome.</title>
        <authorList>
            <person name="Batra D."/>
            <person name="Gulvik C.A."/>
        </authorList>
    </citation>
    <scope>NUCLEOTIDE SEQUENCE [LARGE SCALE GENOMIC DNA]</scope>
    <source>
        <strain evidence="2">DSM 106435</strain>
    </source>
</reference>
<proteinExistence type="predicted"/>
<dbReference type="RefSeq" id="WP_111490552.1">
    <property type="nucleotide sequence ID" value="NZ_CP031264.1"/>
</dbReference>
<protein>
    <submittedName>
        <fullName evidence="1">Uncharacterized protein</fullName>
    </submittedName>
</protein>
<dbReference type="EMBL" id="CP031264">
    <property type="protein sequence ID" value="AXI76229.1"/>
    <property type="molecule type" value="Genomic_DNA"/>
</dbReference>
<name>A0A345SR74_9ACTN</name>
<dbReference type="OrthoDB" id="3684836at2"/>
<accession>A0A345SR74</accession>